<feature type="compositionally biased region" description="Low complexity" evidence="4">
    <location>
        <begin position="30"/>
        <end position="39"/>
    </location>
</feature>
<dbReference type="AlphaFoldDB" id="A0A849BLW9"/>
<accession>A0A849BLW9</accession>
<dbReference type="Gene3D" id="2.20.230.10">
    <property type="entry name" value="Resuscitation-promoting factor rpfb"/>
    <property type="match status" value="1"/>
</dbReference>
<evidence type="ECO:0000313" key="6">
    <source>
        <dbReference type="EMBL" id="NNH22057.1"/>
    </source>
</evidence>
<dbReference type="PROSITE" id="PS51109">
    <property type="entry name" value="G5"/>
    <property type="match status" value="1"/>
</dbReference>
<comment type="caution">
    <text evidence="6">The sequence shown here is derived from an EMBL/GenBank/DDBJ whole genome shotgun (WGS) entry which is preliminary data.</text>
</comment>
<dbReference type="SUPFAM" id="SSF53955">
    <property type="entry name" value="Lysozyme-like"/>
    <property type="match status" value="1"/>
</dbReference>
<feature type="region of interest" description="Disordered" evidence="4">
    <location>
        <begin position="307"/>
        <end position="389"/>
    </location>
</feature>
<dbReference type="Pfam" id="PF07501">
    <property type="entry name" value="G5"/>
    <property type="match status" value="1"/>
</dbReference>
<keyword evidence="3" id="KW-0378">Hydrolase</keyword>
<evidence type="ECO:0000256" key="4">
    <source>
        <dbReference type="SAM" id="MobiDB-lite"/>
    </source>
</evidence>
<feature type="compositionally biased region" description="Low complexity" evidence="4">
    <location>
        <begin position="1"/>
        <end position="18"/>
    </location>
</feature>
<dbReference type="Pfam" id="PF03990">
    <property type="entry name" value="DUF348"/>
    <property type="match status" value="3"/>
</dbReference>
<feature type="domain" description="G5" evidence="5">
    <location>
        <begin position="239"/>
        <end position="319"/>
    </location>
</feature>
<dbReference type="Pfam" id="PF06737">
    <property type="entry name" value="Transglycosylas"/>
    <property type="match status" value="1"/>
</dbReference>
<dbReference type="InterPro" id="IPR011098">
    <property type="entry name" value="G5_dom"/>
</dbReference>
<dbReference type="InterPro" id="IPR023346">
    <property type="entry name" value="Lysozyme-like_dom_sf"/>
</dbReference>
<dbReference type="Gene3D" id="1.10.530.10">
    <property type="match status" value="1"/>
</dbReference>
<evidence type="ECO:0000256" key="3">
    <source>
        <dbReference type="ARBA" id="ARBA00022801"/>
    </source>
</evidence>
<protein>
    <submittedName>
        <fullName evidence="6">DUF348 domain-containing protein</fullName>
    </submittedName>
</protein>
<dbReference type="GO" id="GO:0016787">
    <property type="term" value="F:hydrolase activity"/>
    <property type="evidence" value="ECO:0007669"/>
    <property type="project" value="UniProtKB-KW"/>
</dbReference>
<organism evidence="6 7">
    <name type="scientific">Pseudokineococcus marinus</name>
    <dbReference type="NCBI Taxonomy" id="351215"/>
    <lineage>
        <taxon>Bacteria</taxon>
        <taxon>Bacillati</taxon>
        <taxon>Actinomycetota</taxon>
        <taxon>Actinomycetes</taxon>
        <taxon>Kineosporiales</taxon>
        <taxon>Kineosporiaceae</taxon>
        <taxon>Pseudokineococcus</taxon>
    </lineage>
</organism>
<keyword evidence="7" id="KW-1185">Reference proteome</keyword>
<evidence type="ECO:0000256" key="2">
    <source>
        <dbReference type="ARBA" id="ARBA00022729"/>
    </source>
</evidence>
<keyword evidence="2" id="KW-0732">Signal</keyword>
<dbReference type="Proteomes" id="UP000555552">
    <property type="component" value="Unassembled WGS sequence"/>
</dbReference>
<feature type="region of interest" description="Disordered" evidence="4">
    <location>
        <begin position="1"/>
        <end position="44"/>
    </location>
</feature>
<name>A0A849BLW9_9ACTN</name>
<evidence type="ECO:0000256" key="1">
    <source>
        <dbReference type="ARBA" id="ARBA00010830"/>
    </source>
</evidence>
<comment type="similarity">
    <text evidence="1">Belongs to the transglycosylase family. Rpf subfamily.</text>
</comment>
<dbReference type="CDD" id="cd13925">
    <property type="entry name" value="RPF"/>
    <property type="match status" value="1"/>
</dbReference>
<proteinExistence type="inferred from homology"/>
<evidence type="ECO:0000259" key="5">
    <source>
        <dbReference type="PROSITE" id="PS51109"/>
    </source>
</evidence>
<gene>
    <name evidence="6" type="ORF">HLB09_02920</name>
</gene>
<dbReference type="SMART" id="SM01208">
    <property type="entry name" value="G5"/>
    <property type="match status" value="1"/>
</dbReference>
<dbReference type="RefSeq" id="WP_171201913.1">
    <property type="nucleotide sequence ID" value="NZ_BAAANP010000022.1"/>
</dbReference>
<feature type="compositionally biased region" description="Gly residues" evidence="4">
    <location>
        <begin position="340"/>
        <end position="352"/>
    </location>
</feature>
<reference evidence="6 7" key="1">
    <citation type="submission" date="2020-05" db="EMBL/GenBank/DDBJ databases">
        <title>MicrobeNet Type strains.</title>
        <authorList>
            <person name="Nicholson A.C."/>
        </authorList>
    </citation>
    <scope>NUCLEOTIDE SEQUENCE [LARGE SCALE GENOMIC DNA]</scope>
    <source>
        <strain evidence="6 7">JCM 14547</strain>
    </source>
</reference>
<dbReference type="InterPro" id="IPR007137">
    <property type="entry name" value="DUF348"/>
</dbReference>
<sequence>MSSSPATPPSSSGTPSEPGTDRLDALLDESATLAAPAPARRSRGRRAATAAVQGAALVALLGGAAVYAAGSTTVELDVDGASQEVRLFGDDVADVLAEGGVEVGPRDLVAPAVDGDVEDGGTVVVRHARQLELTVDGETSTHWTTALTLDEALDDLGVRSQGAALSASRSMPLGRGGGSVELVTPKDVTVVADGKAQPLTSTATSVGALLSEAGVAVGDADRVSVDEASPLTPGLVVTVVRVLTEEVVEEQPVEAPVERRETDDLFEGQTRVADEGADGVRTLRFAQTTADGQVVARDQVADDVTTAPRPRVVLVGTAERPAPEPEPAPAAEPARSSGGSSSGGSSSGGSSSGGSSSAPAPAPAEAPAPAPEPEPAPEPPTPSAPVASGSAWDALAQCESGGDWGINTGNGYYGGLQFNLQTWRAYGGSGYPHENSREQQIAIAEKVRADRGGYGAWPACSRKLGL</sequence>
<dbReference type="InterPro" id="IPR010618">
    <property type="entry name" value="RPF"/>
</dbReference>
<feature type="compositionally biased region" description="Pro residues" evidence="4">
    <location>
        <begin position="360"/>
        <end position="383"/>
    </location>
</feature>
<dbReference type="EMBL" id="JABEMA010000018">
    <property type="protein sequence ID" value="NNH22057.1"/>
    <property type="molecule type" value="Genomic_DNA"/>
</dbReference>
<evidence type="ECO:0000313" key="7">
    <source>
        <dbReference type="Proteomes" id="UP000555552"/>
    </source>
</evidence>